<gene>
    <name evidence="2" type="ordered locus">ZPR_4590</name>
</gene>
<evidence type="ECO:0000256" key="1">
    <source>
        <dbReference type="SAM" id="Phobius"/>
    </source>
</evidence>
<reference evidence="2 3" key="1">
    <citation type="journal article" date="2010" name="BMC Genomics">
        <title>The complete genome of Zunongwangia profunda SM-A87 reveals its adaptation to the deep-sea environment and ecological role in sedimentary organic nitrogen degradation.</title>
        <authorList>
            <person name="Qin Q.L."/>
            <person name="Zhang X.Y."/>
            <person name="Wang X.M."/>
            <person name="Liu G.M."/>
            <person name="Chen X.L."/>
            <person name="Xie B.B."/>
            <person name="Dang H.Y."/>
            <person name="Zhou B.C."/>
            <person name="Yu J."/>
            <person name="Zhang Y.Z."/>
        </authorList>
    </citation>
    <scope>NUCLEOTIDE SEQUENCE [LARGE SCALE GENOMIC DNA]</scope>
    <source>
        <strain evidence="3">DSM 18752 / CCTCC AB 206139 / SM-A87</strain>
    </source>
</reference>
<keyword evidence="1" id="KW-0812">Transmembrane</keyword>
<keyword evidence="1" id="KW-0472">Membrane</keyword>
<dbReference type="Proteomes" id="UP000001654">
    <property type="component" value="Chromosome"/>
</dbReference>
<dbReference type="HOGENOM" id="CLU_3190983_0_0_10"/>
<sequence length="46" mass="5563">MGYDPICNYLDNLDIPISSNHLFWYSFLNYILIYWHLHSTKPSDQN</sequence>
<name>D5BDI4_ZUNPS</name>
<protein>
    <submittedName>
        <fullName evidence="2">Uncharacterized protein</fullName>
    </submittedName>
</protein>
<dbReference type="STRING" id="655815.ZPR_4590"/>
<keyword evidence="1" id="KW-1133">Transmembrane helix</keyword>
<feature type="transmembrane region" description="Helical" evidence="1">
    <location>
        <begin position="22"/>
        <end position="37"/>
    </location>
</feature>
<dbReference type="KEGG" id="zpr:ZPR_4590"/>
<proteinExistence type="predicted"/>
<organism evidence="2 3">
    <name type="scientific">Zunongwangia profunda (strain DSM 18752 / CCTCC AB 206139 / SM-A87)</name>
    <name type="common">Wangia profunda</name>
    <dbReference type="NCBI Taxonomy" id="655815"/>
    <lineage>
        <taxon>Bacteria</taxon>
        <taxon>Pseudomonadati</taxon>
        <taxon>Bacteroidota</taxon>
        <taxon>Flavobacteriia</taxon>
        <taxon>Flavobacteriales</taxon>
        <taxon>Flavobacteriaceae</taxon>
        <taxon>Zunongwangia</taxon>
    </lineage>
</organism>
<accession>D5BDI4</accession>
<dbReference type="EMBL" id="CP001650">
    <property type="protein sequence ID" value="ADF54890.1"/>
    <property type="molecule type" value="Genomic_DNA"/>
</dbReference>
<dbReference type="AlphaFoldDB" id="D5BDI4"/>
<evidence type="ECO:0000313" key="2">
    <source>
        <dbReference type="EMBL" id="ADF54890.1"/>
    </source>
</evidence>
<keyword evidence="3" id="KW-1185">Reference proteome</keyword>
<evidence type="ECO:0000313" key="3">
    <source>
        <dbReference type="Proteomes" id="UP000001654"/>
    </source>
</evidence>